<evidence type="ECO:0000256" key="6">
    <source>
        <dbReference type="PROSITE-ProRule" id="PRU01091"/>
    </source>
</evidence>
<proteinExistence type="inferred from homology"/>
<dbReference type="Pfam" id="PF00486">
    <property type="entry name" value="Trans_reg_C"/>
    <property type="match status" value="1"/>
</dbReference>
<gene>
    <name evidence="8" type="ORF">ACH4GP_28595</name>
</gene>
<dbReference type="RefSeq" id="WP_397675269.1">
    <property type="nucleotide sequence ID" value="NZ_JBIRFW010000011.1"/>
</dbReference>
<dbReference type="SMART" id="SM00862">
    <property type="entry name" value="Trans_reg_C"/>
    <property type="match status" value="1"/>
</dbReference>
<protein>
    <submittedName>
        <fullName evidence="8">BTAD domain-containing putative transcriptional regulator</fullName>
    </submittedName>
</protein>
<dbReference type="SMART" id="SM01043">
    <property type="entry name" value="BTAD"/>
    <property type="match status" value="1"/>
</dbReference>
<dbReference type="InterPro" id="IPR051677">
    <property type="entry name" value="AfsR-DnrI-RedD_regulator"/>
</dbReference>
<feature type="domain" description="OmpR/PhoB-type" evidence="7">
    <location>
        <begin position="9"/>
        <end position="113"/>
    </location>
</feature>
<dbReference type="InterPro" id="IPR016032">
    <property type="entry name" value="Sig_transdc_resp-reg_C-effctor"/>
</dbReference>
<dbReference type="PANTHER" id="PTHR35807:SF1">
    <property type="entry name" value="TRANSCRIPTIONAL REGULATOR REDD"/>
    <property type="match status" value="1"/>
</dbReference>
<keyword evidence="5" id="KW-0804">Transcription</keyword>
<dbReference type="CDD" id="cd15831">
    <property type="entry name" value="BTAD"/>
    <property type="match status" value="1"/>
</dbReference>
<keyword evidence="4 6" id="KW-0238">DNA-binding</keyword>
<comment type="similarity">
    <text evidence="1">Belongs to the AfsR/DnrI/RedD regulatory family.</text>
</comment>
<reference evidence="8 9" key="1">
    <citation type="submission" date="2024-10" db="EMBL/GenBank/DDBJ databases">
        <title>The Natural Products Discovery Center: Release of the First 8490 Sequenced Strains for Exploring Actinobacteria Biosynthetic Diversity.</title>
        <authorList>
            <person name="Kalkreuter E."/>
            <person name="Kautsar S.A."/>
            <person name="Yang D."/>
            <person name="Bader C.D."/>
            <person name="Teijaro C.N."/>
            <person name="Fluegel L."/>
            <person name="Davis C.M."/>
            <person name="Simpson J.R."/>
            <person name="Lauterbach L."/>
            <person name="Steele A.D."/>
            <person name="Gui C."/>
            <person name="Meng S."/>
            <person name="Li G."/>
            <person name="Viehrig K."/>
            <person name="Ye F."/>
            <person name="Su P."/>
            <person name="Kiefer A.F."/>
            <person name="Nichols A."/>
            <person name="Cepeda A.J."/>
            <person name="Yan W."/>
            <person name="Fan B."/>
            <person name="Jiang Y."/>
            <person name="Adhikari A."/>
            <person name="Zheng C.-J."/>
            <person name="Schuster L."/>
            <person name="Cowan T.M."/>
            <person name="Smanski M.J."/>
            <person name="Chevrette M.G."/>
            <person name="De Carvalho L.P.S."/>
            <person name="Shen B."/>
        </authorList>
    </citation>
    <scope>NUCLEOTIDE SEQUENCE [LARGE SCALE GENOMIC DNA]</scope>
    <source>
        <strain evidence="8 9">NPDC018013</strain>
    </source>
</reference>
<keyword evidence="9" id="KW-1185">Reference proteome</keyword>
<evidence type="ECO:0000256" key="1">
    <source>
        <dbReference type="ARBA" id="ARBA00005820"/>
    </source>
</evidence>
<dbReference type="InterPro" id="IPR036388">
    <property type="entry name" value="WH-like_DNA-bd_sf"/>
</dbReference>
<sequence length="278" mass="31060">MIHELHSHEVEVAMSFFILGPLKVKVADQDHSIDTAPVRATLIALLLEEGRPVPAPVLLRRIWEYPPKTAASNLRLYVSRLRRQLSSIDPIFRAKITTIRGGGGESGGYRLHIGPDELDFTHFQRTATRGLHELRSGCTEKARSSLTQALSLWRGPIGQGCSLSSRVRAQFDAAEQLRSTARESLIEALIDLGQSAELIPEIRKILELEPHREKSWENLIRAYYLSGDIAKALDAWEIAVSTIGNQYGLDLSPDIQRLHLAVLRRDTEMIRAFGSALT</sequence>
<evidence type="ECO:0000256" key="2">
    <source>
        <dbReference type="ARBA" id="ARBA00023012"/>
    </source>
</evidence>
<dbReference type="SUPFAM" id="SSF46894">
    <property type="entry name" value="C-terminal effector domain of the bipartite response regulators"/>
    <property type="match status" value="1"/>
</dbReference>
<evidence type="ECO:0000256" key="5">
    <source>
        <dbReference type="ARBA" id="ARBA00023163"/>
    </source>
</evidence>
<dbReference type="Pfam" id="PF03704">
    <property type="entry name" value="BTAD"/>
    <property type="match status" value="1"/>
</dbReference>
<evidence type="ECO:0000256" key="4">
    <source>
        <dbReference type="ARBA" id="ARBA00023125"/>
    </source>
</evidence>
<dbReference type="PROSITE" id="PS51755">
    <property type="entry name" value="OMPR_PHOB"/>
    <property type="match status" value="1"/>
</dbReference>
<dbReference type="InterPro" id="IPR001867">
    <property type="entry name" value="OmpR/PhoB-type_DNA-bd"/>
</dbReference>
<evidence type="ECO:0000313" key="8">
    <source>
        <dbReference type="EMBL" id="MFH8588309.1"/>
    </source>
</evidence>
<dbReference type="InterPro" id="IPR005158">
    <property type="entry name" value="BTAD"/>
</dbReference>
<evidence type="ECO:0000313" key="9">
    <source>
        <dbReference type="Proteomes" id="UP001610990"/>
    </source>
</evidence>
<dbReference type="PANTHER" id="PTHR35807">
    <property type="entry name" value="TRANSCRIPTIONAL REGULATOR REDD-RELATED"/>
    <property type="match status" value="1"/>
</dbReference>
<dbReference type="EMBL" id="JBIRGH010000022">
    <property type="protein sequence ID" value="MFH8588309.1"/>
    <property type="molecule type" value="Genomic_DNA"/>
</dbReference>
<dbReference type="Gene3D" id="1.25.40.10">
    <property type="entry name" value="Tetratricopeptide repeat domain"/>
    <property type="match status" value="1"/>
</dbReference>
<feature type="DNA-binding region" description="OmpR/PhoB-type" evidence="6">
    <location>
        <begin position="9"/>
        <end position="113"/>
    </location>
</feature>
<keyword evidence="3" id="KW-0805">Transcription regulation</keyword>
<dbReference type="InterPro" id="IPR011990">
    <property type="entry name" value="TPR-like_helical_dom_sf"/>
</dbReference>
<dbReference type="Gene3D" id="1.10.10.10">
    <property type="entry name" value="Winged helix-like DNA-binding domain superfamily/Winged helix DNA-binding domain"/>
    <property type="match status" value="1"/>
</dbReference>
<accession>A0ABW7RN50</accession>
<organism evidence="8 9">
    <name type="scientific">Streptomyces celluloflavus</name>
    <dbReference type="NCBI Taxonomy" id="58344"/>
    <lineage>
        <taxon>Bacteria</taxon>
        <taxon>Bacillati</taxon>
        <taxon>Actinomycetota</taxon>
        <taxon>Actinomycetes</taxon>
        <taxon>Kitasatosporales</taxon>
        <taxon>Streptomycetaceae</taxon>
        <taxon>Streptomyces</taxon>
    </lineage>
</organism>
<evidence type="ECO:0000259" key="7">
    <source>
        <dbReference type="PROSITE" id="PS51755"/>
    </source>
</evidence>
<comment type="caution">
    <text evidence="8">The sequence shown here is derived from an EMBL/GenBank/DDBJ whole genome shotgun (WGS) entry which is preliminary data.</text>
</comment>
<keyword evidence="2" id="KW-0902">Two-component regulatory system</keyword>
<dbReference type="SUPFAM" id="SSF48452">
    <property type="entry name" value="TPR-like"/>
    <property type="match status" value="1"/>
</dbReference>
<dbReference type="Proteomes" id="UP001610990">
    <property type="component" value="Unassembled WGS sequence"/>
</dbReference>
<evidence type="ECO:0000256" key="3">
    <source>
        <dbReference type="ARBA" id="ARBA00023015"/>
    </source>
</evidence>
<name>A0ABW7RN50_9ACTN</name>